<keyword evidence="6 7" id="KW-0804">Transcription</keyword>
<dbReference type="PRINTS" id="PR00046">
    <property type="entry name" value="SIGMA70FCT"/>
</dbReference>
<dbReference type="Gene3D" id="1.10.10.10">
    <property type="entry name" value="Winged helix-like DNA-binding domain superfamily/Winged helix DNA-binding domain"/>
    <property type="match status" value="1"/>
</dbReference>
<feature type="DNA-binding region" description="H-T-H motif" evidence="7">
    <location>
        <begin position="258"/>
        <end position="277"/>
    </location>
</feature>
<dbReference type="PANTHER" id="PTHR30376">
    <property type="entry name" value="SIGMA FACTOR RPOH HEAT SHOCK RELATED"/>
    <property type="match status" value="1"/>
</dbReference>
<dbReference type="InterPro" id="IPR013325">
    <property type="entry name" value="RNA_pol_sigma_r2"/>
</dbReference>
<reference evidence="11 12" key="1">
    <citation type="submission" date="2019-09" db="EMBL/GenBank/DDBJ databases">
        <title>Genome sequence of Roseospira marina, one of the more divergent members of the non-sulfur purple photosynthetic bacterial family, the Rhodospirillaceae.</title>
        <authorList>
            <person name="Meyer T."/>
            <person name="Kyndt J."/>
        </authorList>
    </citation>
    <scope>NUCLEOTIDE SEQUENCE [LARGE SCALE GENOMIC DNA]</scope>
    <source>
        <strain evidence="11 12">DSM 15113</strain>
    </source>
</reference>
<feature type="region of interest" description="Sigma-70 factor domain-2" evidence="7">
    <location>
        <begin position="57"/>
        <end position="126"/>
    </location>
</feature>
<comment type="caution">
    <text evidence="11">The sequence shown here is derived from an EMBL/GenBank/DDBJ whole genome shotgun (WGS) entry which is preliminary data.</text>
</comment>
<gene>
    <name evidence="7 11" type="primary">rpoH</name>
    <name evidence="11" type="ORF">F1188_04095</name>
</gene>
<comment type="caution">
    <text evidence="7">Lacks conserved residue(s) required for the propagation of feature annotation.</text>
</comment>
<keyword evidence="3 7" id="KW-0346">Stress response</keyword>
<evidence type="ECO:0000256" key="3">
    <source>
        <dbReference type="ARBA" id="ARBA00023016"/>
    </source>
</evidence>
<dbReference type="Gene3D" id="1.20.120.1810">
    <property type="match status" value="1"/>
</dbReference>
<dbReference type="NCBIfam" id="TIGR02392">
    <property type="entry name" value="rpoH_proteo"/>
    <property type="match status" value="1"/>
</dbReference>
<dbReference type="OrthoDB" id="9809557at2"/>
<dbReference type="InterPro" id="IPR007627">
    <property type="entry name" value="RNA_pol_sigma70_r2"/>
</dbReference>
<dbReference type="SUPFAM" id="SSF88659">
    <property type="entry name" value="Sigma3 and sigma4 domains of RNA polymerase sigma factors"/>
    <property type="match status" value="1"/>
</dbReference>
<sequence>MSKALATMPSLPAVSADGGLDRYLRTIRQFPVLAPEEEYMLARRFHDHDDVDAAHALVTSHLRLVAKIALGYRHYGLPVADLVSEGTLGLMQAVKKFDPEKGFRLATYAMWWIKASIHEYILNSWSLVKIGTLSAHKKVFYNLRKIKARLGLLDNRDLSPEETTLIATELGVSEKDLVNMSRRMSARDGSLNRVVGEDGDIEMMDLLEDDRPNQETILMEQSESGYRMALLDGAMDGLNDRERDVFTRRRLSSDPETLEDLGKEYGVSRERVRQIENRAFEKVRKAVLRNAADNNRKAMDARDHHPMAAALA</sequence>
<dbReference type="PROSITE" id="PS00715">
    <property type="entry name" value="SIGMA70_1"/>
    <property type="match status" value="1"/>
</dbReference>
<dbReference type="Pfam" id="PF04545">
    <property type="entry name" value="Sigma70_r4"/>
    <property type="match status" value="1"/>
</dbReference>
<protein>
    <recommendedName>
        <fullName evidence="7 8">RNA polymerase sigma factor RpoH</fullName>
    </recommendedName>
    <alternativeName>
        <fullName evidence="7">RNA polymerase sigma-32 factor</fullName>
    </alternativeName>
</protein>
<organism evidence="11 12">
    <name type="scientific">Roseospira marina</name>
    <dbReference type="NCBI Taxonomy" id="140057"/>
    <lineage>
        <taxon>Bacteria</taxon>
        <taxon>Pseudomonadati</taxon>
        <taxon>Pseudomonadota</taxon>
        <taxon>Alphaproteobacteria</taxon>
        <taxon>Rhodospirillales</taxon>
        <taxon>Rhodospirillaceae</taxon>
        <taxon>Roseospira</taxon>
    </lineage>
</organism>
<keyword evidence="12" id="KW-1185">Reference proteome</keyword>
<feature type="short sequence motif" description="Interaction with polymerase core subunit RpoC" evidence="7">
    <location>
        <begin position="81"/>
        <end position="84"/>
    </location>
</feature>
<dbReference type="RefSeq" id="WP_150061104.1">
    <property type="nucleotide sequence ID" value="NZ_JACHII010000003.1"/>
</dbReference>
<dbReference type="GO" id="GO:0003677">
    <property type="term" value="F:DNA binding"/>
    <property type="evidence" value="ECO:0007669"/>
    <property type="project" value="UniProtKB-UniRule"/>
</dbReference>
<comment type="subunit">
    <text evidence="7">Interacts with the RNA polymerase core enzyme.</text>
</comment>
<proteinExistence type="inferred from homology"/>
<keyword evidence="2 7" id="KW-0805">Transcription regulation</keyword>
<evidence type="ECO:0000259" key="10">
    <source>
        <dbReference type="PROSITE" id="PS00716"/>
    </source>
</evidence>
<keyword evidence="4 7" id="KW-0731">Sigma factor</keyword>
<dbReference type="SUPFAM" id="SSF88946">
    <property type="entry name" value="Sigma2 domain of RNA polymerase sigma factors"/>
    <property type="match status" value="1"/>
</dbReference>
<dbReference type="EMBL" id="VWPJ01000002">
    <property type="protein sequence ID" value="KAA5607094.1"/>
    <property type="molecule type" value="Genomic_DNA"/>
</dbReference>
<evidence type="ECO:0000256" key="1">
    <source>
        <dbReference type="ARBA" id="ARBA00022490"/>
    </source>
</evidence>
<evidence type="ECO:0000256" key="7">
    <source>
        <dbReference type="HAMAP-Rule" id="MF_00961"/>
    </source>
</evidence>
<dbReference type="GO" id="GO:0005737">
    <property type="term" value="C:cytoplasm"/>
    <property type="evidence" value="ECO:0007669"/>
    <property type="project" value="UniProtKB-SubCell"/>
</dbReference>
<evidence type="ECO:0000256" key="6">
    <source>
        <dbReference type="ARBA" id="ARBA00023163"/>
    </source>
</evidence>
<dbReference type="CDD" id="cd06171">
    <property type="entry name" value="Sigma70_r4"/>
    <property type="match status" value="1"/>
</dbReference>
<dbReference type="PANTHER" id="PTHR30376:SF3">
    <property type="entry name" value="RNA POLYMERASE SIGMA FACTOR RPOH"/>
    <property type="match status" value="1"/>
</dbReference>
<dbReference type="Proteomes" id="UP000324065">
    <property type="component" value="Unassembled WGS sequence"/>
</dbReference>
<dbReference type="InterPro" id="IPR014284">
    <property type="entry name" value="RNA_pol_sigma-70_dom"/>
</dbReference>
<accession>A0A5M6IFS6</accession>
<dbReference type="GO" id="GO:0016987">
    <property type="term" value="F:sigma factor activity"/>
    <property type="evidence" value="ECO:0007669"/>
    <property type="project" value="UniProtKB-UniRule"/>
</dbReference>
<evidence type="ECO:0000256" key="8">
    <source>
        <dbReference type="NCBIfam" id="TIGR02392"/>
    </source>
</evidence>
<comment type="function">
    <text evidence="7">Sigma factors are initiation factors that promote the attachment of RNA polymerase to specific initiation sites and are then released. This sigma factor is involved in regulation of expression of heat shock genes.</text>
</comment>
<name>A0A5M6IFS6_9PROT</name>
<dbReference type="NCBIfam" id="NF005143">
    <property type="entry name" value="PRK06596.1"/>
    <property type="match status" value="1"/>
</dbReference>
<keyword evidence="5 7" id="KW-0238">DNA-binding</keyword>
<evidence type="ECO:0000256" key="4">
    <source>
        <dbReference type="ARBA" id="ARBA00023082"/>
    </source>
</evidence>
<comment type="similarity">
    <text evidence="7">Belongs to the sigma-70 factor family. RpoH subfamily.</text>
</comment>
<dbReference type="Pfam" id="PF04542">
    <property type="entry name" value="Sigma70_r2"/>
    <property type="match status" value="1"/>
</dbReference>
<evidence type="ECO:0000256" key="2">
    <source>
        <dbReference type="ARBA" id="ARBA00023015"/>
    </source>
</evidence>
<comment type="subcellular location">
    <subcellularLocation>
        <location evidence="7">Cytoplasm</location>
    </subcellularLocation>
</comment>
<feature type="domain" description="RNA polymerase sigma-70" evidence="9">
    <location>
        <begin position="81"/>
        <end position="94"/>
    </location>
</feature>
<dbReference type="InterPro" id="IPR012759">
    <property type="entry name" value="RNA_pol_sigma_RpoH_proteobac"/>
</dbReference>
<dbReference type="NCBIfam" id="TIGR02937">
    <property type="entry name" value="sigma70-ECF"/>
    <property type="match status" value="1"/>
</dbReference>
<dbReference type="InterPro" id="IPR007630">
    <property type="entry name" value="RNA_pol_sigma70_r4"/>
</dbReference>
<dbReference type="GO" id="GO:0009408">
    <property type="term" value="P:response to heat"/>
    <property type="evidence" value="ECO:0007669"/>
    <property type="project" value="UniProtKB-UniRule"/>
</dbReference>
<dbReference type="InterPro" id="IPR009042">
    <property type="entry name" value="RNA_pol_sigma70_r1_2"/>
</dbReference>
<dbReference type="PROSITE" id="PS00716">
    <property type="entry name" value="SIGMA70_2"/>
    <property type="match status" value="1"/>
</dbReference>
<feature type="domain" description="RNA polymerase sigma-70" evidence="10">
    <location>
        <begin position="257"/>
        <end position="283"/>
    </location>
</feature>
<dbReference type="Pfam" id="PF00140">
    <property type="entry name" value="Sigma70_r1_2"/>
    <property type="match status" value="1"/>
</dbReference>
<evidence type="ECO:0000259" key="9">
    <source>
        <dbReference type="PROSITE" id="PS00715"/>
    </source>
</evidence>
<dbReference type="HAMAP" id="MF_00961">
    <property type="entry name" value="Sigma70_RpoH"/>
    <property type="match status" value="1"/>
</dbReference>
<dbReference type="InterPro" id="IPR013324">
    <property type="entry name" value="RNA_pol_sigma_r3/r4-like"/>
</dbReference>
<evidence type="ECO:0000256" key="5">
    <source>
        <dbReference type="ARBA" id="ARBA00023125"/>
    </source>
</evidence>
<dbReference type="InterPro" id="IPR036388">
    <property type="entry name" value="WH-like_DNA-bd_sf"/>
</dbReference>
<dbReference type="InterPro" id="IPR050813">
    <property type="entry name" value="Sigma-70_Factor"/>
</dbReference>
<keyword evidence="1 7" id="KW-0963">Cytoplasm</keyword>
<dbReference type="GO" id="GO:0006352">
    <property type="term" value="P:DNA-templated transcription initiation"/>
    <property type="evidence" value="ECO:0007669"/>
    <property type="project" value="UniProtKB-UniRule"/>
</dbReference>
<dbReference type="AlphaFoldDB" id="A0A5M6IFS6"/>
<evidence type="ECO:0000313" key="11">
    <source>
        <dbReference type="EMBL" id="KAA5607094.1"/>
    </source>
</evidence>
<evidence type="ECO:0000313" key="12">
    <source>
        <dbReference type="Proteomes" id="UP000324065"/>
    </source>
</evidence>
<dbReference type="InterPro" id="IPR000943">
    <property type="entry name" value="RNA_pol_sigma70"/>
</dbReference>